<feature type="compositionally biased region" description="Low complexity" evidence="1">
    <location>
        <begin position="408"/>
        <end position="419"/>
    </location>
</feature>
<feature type="transmembrane region" description="Helical" evidence="2">
    <location>
        <begin position="201"/>
        <end position="217"/>
    </location>
</feature>
<evidence type="ECO:0000313" key="4">
    <source>
        <dbReference type="Proteomes" id="UP000280008"/>
    </source>
</evidence>
<feature type="transmembrane region" description="Helical" evidence="2">
    <location>
        <begin position="138"/>
        <end position="156"/>
    </location>
</feature>
<gene>
    <name evidence="3" type="ORF">C8E83_0307</name>
</gene>
<feature type="transmembrane region" description="Helical" evidence="2">
    <location>
        <begin position="429"/>
        <end position="448"/>
    </location>
</feature>
<feature type="transmembrane region" description="Helical" evidence="2">
    <location>
        <begin position="176"/>
        <end position="196"/>
    </location>
</feature>
<feature type="transmembrane region" description="Helical" evidence="2">
    <location>
        <begin position="334"/>
        <end position="357"/>
    </location>
</feature>
<keyword evidence="2" id="KW-0472">Membrane</keyword>
<feature type="region of interest" description="Disordered" evidence="1">
    <location>
        <begin position="398"/>
        <end position="419"/>
    </location>
</feature>
<comment type="caution">
    <text evidence="3">The sequence shown here is derived from an EMBL/GenBank/DDBJ whole genome shotgun (WGS) entry which is preliminary data.</text>
</comment>
<feature type="transmembrane region" description="Helical" evidence="2">
    <location>
        <begin position="247"/>
        <end position="264"/>
    </location>
</feature>
<keyword evidence="2" id="KW-0812">Transmembrane</keyword>
<sequence length="594" mass="61709">MTGASANVRIVPRIPLRRVALEAAGVALAAAWGLVAIAHALAGAKRDLLLDDGDSVLLPLIVRSFREGLPNEWGMSPVLFVFPELPLYLVSATVTTGVAAALLLNGVLNVVLLYGLLRVVAGRVTALSGGVRRRGHGRAVTGALVGTGGFAILCLLETRPGGNTGEIMSLYLTTTYYAGTVMALVAATALVVHLLAGGRRIGGAAGALALLSALATLSNPLYALWVTGPVLVTALVVACLRSRFRRPLLTLAAVVVGSGIGYAARLPLGPYLIAQKDEYLRWQGRAESAQFYGDAFRVLVQTVGGRVEVGVWAGLILLSVVGAVLRLRRRRDDAAGLVALLAIVTVVVVAVGLNITGSLATRYALPIVFSPLVSLAATVASADWRALGRRTRDRLPLTRVGSRRAGSRRAGSQEAGSPQAVSRLRAGGLRVAAGLGAAVVVATLVAAVPSTASVVAAGSASGEPAARCLTDWSRGKDATGVAQFWTVRGLQTYGGDDVHLLQVNSDLSVYPWLTNLAAYRHARVGYVIVATGEIPGGHTEGWADTVTALGTPRDTVHCDGYDIVDFRGTPAQKALTSAVVDSADAQAALRGFEW</sequence>
<dbReference type="Proteomes" id="UP000280008">
    <property type="component" value="Unassembled WGS sequence"/>
</dbReference>
<feature type="transmembrane region" description="Helical" evidence="2">
    <location>
        <begin position="309"/>
        <end position="327"/>
    </location>
</feature>
<evidence type="ECO:0000256" key="1">
    <source>
        <dbReference type="SAM" id="MobiDB-lite"/>
    </source>
</evidence>
<feature type="transmembrane region" description="Helical" evidence="2">
    <location>
        <begin position="87"/>
        <end position="117"/>
    </location>
</feature>
<dbReference type="EMBL" id="RBKS01000001">
    <property type="protein sequence ID" value="RKR73217.1"/>
    <property type="molecule type" value="Genomic_DNA"/>
</dbReference>
<dbReference type="AlphaFoldDB" id="A0A495IB43"/>
<evidence type="ECO:0000256" key="2">
    <source>
        <dbReference type="SAM" id="Phobius"/>
    </source>
</evidence>
<accession>A0A495IB43</accession>
<feature type="transmembrane region" description="Helical" evidence="2">
    <location>
        <begin position="363"/>
        <end position="384"/>
    </location>
</feature>
<evidence type="ECO:0008006" key="5">
    <source>
        <dbReference type="Google" id="ProtNLM"/>
    </source>
</evidence>
<keyword evidence="4" id="KW-1185">Reference proteome</keyword>
<protein>
    <recommendedName>
        <fullName evidence="5">4-amino-4-deoxy-L-arabinose transferase-like glycosyltransferase</fullName>
    </recommendedName>
</protein>
<organism evidence="3 4">
    <name type="scientific">Frondihabitans australicus</name>
    <dbReference type="NCBI Taxonomy" id="386892"/>
    <lineage>
        <taxon>Bacteria</taxon>
        <taxon>Bacillati</taxon>
        <taxon>Actinomycetota</taxon>
        <taxon>Actinomycetes</taxon>
        <taxon>Micrococcales</taxon>
        <taxon>Microbacteriaceae</taxon>
        <taxon>Frondihabitans</taxon>
    </lineage>
</organism>
<reference evidence="3 4" key="1">
    <citation type="submission" date="2018-10" db="EMBL/GenBank/DDBJ databases">
        <title>Sequencing the genomes of 1000 actinobacteria strains.</title>
        <authorList>
            <person name="Klenk H.-P."/>
        </authorList>
    </citation>
    <scope>NUCLEOTIDE SEQUENCE [LARGE SCALE GENOMIC DNA]</scope>
    <source>
        <strain evidence="3 4">DSM 17894</strain>
    </source>
</reference>
<evidence type="ECO:0000313" key="3">
    <source>
        <dbReference type="EMBL" id="RKR73217.1"/>
    </source>
</evidence>
<feature type="transmembrane region" description="Helical" evidence="2">
    <location>
        <begin position="19"/>
        <end position="42"/>
    </location>
</feature>
<keyword evidence="2" id="KW-1133">Transmembrane helix</keyword>
<feature type="transmembrane region" description="Helical" evidence="2">
    <location>
        <begin position="223"/>
        <end position="240"/>
    </location>
</feature>
<proteinExistence type="predicted"/>
<name>A0A495IB43_9MICO</name>